<keyword evidence="3" id="KW-1185">Reference proteome</keyword>
<name>A0ABC9WLD9_GRUJA</name>
<organism evidence="2 3">
    <name type="scientific">Grus japonensis</name>
    <name type="common">Japanese crane</name>
    <name type="synonym">Red-crowned crane</name>
    <dbReference type="NCBI Taxonomy" id="30415"/>
    <lineage>
        <taxon>Eukaryota</taxon>
        <taxon>Metazoa</taxon>
        <taxon>Chordata</taxon>
        <taxon>Craniata</taxon>
        <taxon>Vertebrata</taxon>
        <taxon>Euteleostomi</taxon>
        <taxon>Archelosauria</taxon>
        <taxon>Archosauria</taxon>
        <taxon>Dinosauria</taxon>
        <taxon>Saurischia</taxon>
        <taxon>Theropoda</taxon>
        <taxon>Coelurosauria</taxon>
        <taxon>Aves</taxon>
        <taxon>Neognathae</taxon>
        <taxon>Neoaves</taxon>
        <taxon>Gruiformes</taxon>
        <taxon>Gruidae</taxon>
        <taxon>Grus</taxon>
    </lineage>
</organism>
<dbReference type="AlphaFoldDB" id="A0ABC9WLD9"/>
<dbReference type="EMBL" id="BAAFJT010000003">
    <property type="protein sequence ID" value="GAB0186284.1"/>
    <property type="molecule type" value="Genomic_DNA"/>
</dbReference>
<dbReference type="SUPFAM" id="SSF56219">
    <property type="entry name" value="DNase I-like"/>
    <property type="match status" value="1"/>
</dbReference>
<evidence type="ECO:0000259" key="1">
    <source>
        <dbReference type="Pfam" id="PF14529"/>
    </source>
</evidence>
<protein>
    <recommendedName>
        <fullName evidence="1">Endonuclease/exonuclease/phosphatase domain-containing protein</fullName>
    </recommendedName>
</protein>
<sequence length="401" mass="45926">MDEEPTESLWVRIKGSAGAGDIIVGVCYRPPDQGDQADEAFYRQIGAASRSQALVLMGDFNHPDICWRDNAAEHKQSRKFLECVNDNFLLQVIEESMRRGAMLDLILTKKKGLVGDVKLKGSLGCSDHEMVEFRILRAARRALSKLTTLDFRRTDFGLFRDLLDRIPWDKVLEGRGAQDSWLIFKHHLLQAQERCIPRKKSSGKTTNRPPGMNKELLGKVKQKKEAFRGWKQGQVAWEEYRETVGAARDQVRKTKALIEISLARDVKDNKKSFCKYVRDKRRMRENVGPLWNETGNLITQDMEKAEVLNDFFASVFTGKCLSHTAQVTEGRDWENAEPPAVGEDQVREYLRNLKVHKSMGPDEMHPRVLRERADEVARPLTIIFEKSWQSRKSPLTGKGET</sequence>
<evidence type="ECO:0000313" key="3">
    <source>
        <dbReference type="Proteomes" id="UP001623348"/>
    </source>
</evidence>
<accession>A0ABC9WLD9</accession>
<gene>
    <name evidence="2" type="ORF">GRJ2_001093700</name>
</gene>
<dbReference type="PANTHER" id="PTHR33395">
    <property type="entry name" value="TRANSCRIPTASE, PUTATIVE-RELATED-RELATED"/>
    <property type="match status" value="1"/>
</dbReference>
<reference evidence="2 3" key="1">
    <citation type="submission" date="2024-06" db="EMBL/GenBank/DDBJ databases">
        <title>The draft genome of Grus japonensis, version 3.</title>
        <authorList>
            <person name="Nabeshima K."/>
            <person name="Suzuki S."/>
            <person name="Onuma M."/>
        </authorList>
    </citation>
    <scope>NUCLEOTIDE SEQUENCE [LARGE SCALE GENOMIC DNA]</scope>
    <source>
        <strain evidence="2 3">451A</strain>
    </source>
</reference>
<dbReference type="PANTHER" id="PTHR33395:SF22">
    <property type="entry name" value="REVERSE TRANSCRIPTASE DOMAIN-CONTAINING PROTEIN"/>
    <property type="match status" value="1"/>
</dbReference>
<dbReference type="InterPro" id="IPR005135">
    <property type="entry name" value="Endo/exonuclease/phosphatase"/>
</dbReference>
<dbReference type="Gene3D" id="3.60.10.10">
    <property type="entry name" value="Endonuclease/exonuclease/phosphatase"/>
    <property type="match status" value="1"/>
</dbReference>
<comment type="caution">
    <text evidence="2">The sequence shown here is derived from an EMBL/GenBank/DDBJ whole genome shotgun (WGS) entry which is preliminary data.</text>
</comment>
<evidence type="ECO:0000313" key="2">
    <source>
        <dbReference type="EMBL" id="GAB0186284.1"/>
    </source>
</evidence>
<dbReference type="InterPro" id="IPR036691">
    <property type="entry name" value="Endo/exonu/phosph_ase_sf"/>
</dbReference>
<proteinExistence type="predicted"/>
<feature type="domain" description="Endonuclease/exonuclease/phosphatase" evidence="1">
    <location>
        <begin position="24"/>
        <end position="131"/>
    </location>
</feature>
<dbReference type="Proteomes" id="UP001623348">
    <property type="component" value="Unassembled WGS sequence"/>
</dbReference>
<dbReference type="Pfam" id="PF14529">
    <property type="entry name" value="Exo_endo_phos_2"/>
    <property type="match status" value="1"/>
</dbReference>